<feature type="chain" id="PRO_5018665515" evidence="1">
    <location>
        <begin position="19"/>
        <end position="224"/>
    </location>
</feature>
<reference evidence="2 3" key="1">
    <citation type="submission" date="2018-12" db="EMBL/GenBank/DDBJ databases">
        <authorList>
            <consortium name="Pathogen Informatics"/>
        </authorList>
    </citation>
    <scope>NUCLEOTIDE SEQUENCE [LARGE SCALE GENOMIC DNA]</scope>
    <source>
        <strain evidence="2 3">NCTC11466</strain>
    </source>
</reference>
<evidence type="ECO:0000256" key="1">
    <source>
        <dbReference type="SAM" id="SignalP"/>
    </source>
</evidence>
<dbReference type="EMBL" id="LR134201">
    <property type="protein sequence ID" value="VEC00587.1"/>
    <property type="molecule type" value="Genomic_DNA"/>
</dbReference>
<dbReference type="AlphaFoldDB" id="A0A3S4IK59"/>
<evidence type="ECO:0000313" key="2">
    <source>
        <dbReference type="EMBL" id="VEC00587.1"/>
    </source>
</evidence>
<proteinExistence type="predicted"/>
<accession>A0A3S4IK59</accession>
<evidence type="ECO:0000313" key="3">
    <source>
        <dbReference type="Proteomes" id="UP000274122"/>
    </source>
</evidence>
<keyword evidence="1" id="KW-0732">Signal</keyword>
<dbReference type="InterPro" id="IPR008962">
    <property type="entry name" value="PapD-like_sf"/>
</dbReference>
<protein>
    <submittedName>
        <fullName evidence="2">Uncharacterized protein</fullName>
    </submittedName>
</protein>
<name>A0A3S4IK59_9ENTR</name>
<dbReference type="RefSeq" id="WP_126357467.1">
    <property type="nucleotide sequence ID" value="NZ_LR134201.1"/>
</dbReference>
<dbReference type="OrthoDB" id="5586837at2"/>
<dbReference type="InterPro" id="IPR013783">
    <property type="entry name" value="Ig-like_fold"/>
</dbReference>
<keyword evidence="3" id="KW-1185">Reference proteome</keyword>
<gene>
    <name evidence="2" type="primary">matC_2</name>
    <name evidence="2" type="ORF">NCTC11466_03707</name>
</gene>
<organism evidence="2 3">
    <name type="scientific">Cedecea lapagei</name>
    <dbReference type="NCBI Taxonomy" id="158823"/>
    <lineage>
        <taxon>Bacteria</taxon>
        <taxon>Pseudomonadati</taxon>
        <taxon>Pseudomonadota</taxon>
        <taxon>Gammaproteobacteria</taxon>
        <taxon>Enterobacterales</taxon>
        <taxon>Enterobacteriaceae</taxon>
        <taxon>Cedecea</taxon>
    </lineage>
</organism>
<dbReference type="KEGG" id="clap:NCTC11466_03707"/>
<dbReference type="Proteomes" id="UP000274122">
    <property type="component" value="Chromosome"/>
</dbReference>
<dbReference type="Gene3D" id="2.60.40.10">
    <property type="entry name" value="Immunoglobulins"/>
    <property type="match status" value="1"/>
</dbReference>
<feature type="signal peptide" evidence="1">
    <location>
        <begin position="1"/>
        <end position="18"/>
    </location>
</feature>
<dbReference type="SUPFAM" id="SSF49354">
    <property type="entry name" value="PapD-like"/>
    <property type="match status" value="1"/>
</dbReference>
<sequence>MKNILLLLALLLTPPAKAIYLSSGVFTLESDKSQYSRQFLNNTERTNLYTINAYRINRPGSDEKPQPLQNGEILYTPLKKVLEPGAWEFFKVFYKGPADAQERYYRIVIKEIPTNATLLPSQSKSPLVSPVIALDTTLVVRPRTLRFSYDYNPEAGVLTNNGNTYFRVILHKSCEQNDDTAKIFNLLPGEHYRGPEMKGQHSKFIVAFDRYIQLGNQCPAGSAD</sequence>